<protein>
    <submittedName>
        <fullName evidence="1">Uncharacterized protein</fullName>
    </submittedName>
</protein>
<dbReference type="EMBL" id="JACJTB010000014">
    <property type="protein sequence ID" value="MBD2595261.1"/>
    <property type="molecule type" value="Genomic_DNA"/>
</dbReference>
<sequence>MKAEVTSRKTKVSFPKAEVSSGKTEVASKKTKVTLRKTEIASEKTKVTLHSIKFKFAMPAAGVAIALLYKNVVFAKVRSLDYL</sequence>
<proteinExistence type="predicted"/>
<evidence type="ECO:0000313" key="2">
    <source>
        <dbReference type="Proteomes" id="UP000603457"/>
    </source>
</evidence>
<gene>
    <name evidence="1" type="ORF">H6G74_13110</name>
</gene>
<dbReference type="RefSeq" id="WP_190968072.1">
    <property type="nucleotide sequence ID" value="NZ_JACJTB010000014.1"/>
</dbReference>
<name>A0ABR8FV19_9NOSO</name>
<accession>A0ABR8FV19</accession>
<organism evidence="1 2">
    <name type="scientific">Nostoc spongiaeforme FACHB-130</name>
    <dbReference type="NCBI Taxonomy" id="1357510"/>
    <lineage>
        <taxon>Bacteria</taxon>
        <taxon>Bacillati</taxon>
        <taxon>Cyanobacteriota</taxon>
        <taxon>Cyanophyceae</taxon>
        <taxon>Nostocales</taxon>
        <taxon>Nostocaceae</taxon>
        <taxon>Nostoc</taxon>
    </lineage>
</organism>
<comment type="caution">
    <text evidence="1">The sequence shown here is derived from an EMBL/GenBank/DDBJ whole genome shotgun (WGS) entry which is preliminary data.</text>
</comment>
<evidence type="ECO:0000313" key="1">
    <source>
        <dbReference type="EMBL" id="MBD2595261.1"/>
    </source>
</evidence>
<reference evidence="1 2" key="1">
    <citation type="journal article" date="2020" name="ISME J.">
        <title>Comparative genomics reveals insights into cyanobacterial evolution and habitat adaptation.</title>
        <authorList>
            <person name="Chen M.Y."/>
            <person name="Teng W.K."/>
            <person name="Zhao L."/>
            <person name="Hu C.X."/>
            <person name="Zhou Y.K."/>
            <person name="Han B.P."/>
            <person name="Song L.R."/>
            <person name="Shu W.S."/>
        </authorList>
    </citation>
    <scope>NUCLEOTIDE SEQUENCE [LARGE SCALE GENOMIC DNA]</scope>
    <source>
        <strain evidence="1 2">FACHB-130</strain>
    </source>
</reference>
<dbReference type="Proteomes" id="UP000603457">
    <property type="component" value="Unassembled WGS sequence"/>
</dbReference>
<keyword evidence="2" id="KW-1185">Reference proteome</keyword>